<organism evidence="1 2">
    <name type="scientific">Solidesulfovibrio aerotolerans</name>
    <dbReference type="NCBI Taxonomy" id="295255"/>
    <lineage>
        <taxon>Bacteria</taxon>
        <taxon>Pseudomonadati</taxon>
        <taxon>Thermodesulfobacteriota</taxon>
        <taxon>Desulfovibrionia</taxon>
        <taxon>Desulfovibrionales</taxon>
        <taxon>Desulfovibrionaceae</taxon>
        <taxon>Solidesulfovibrio</taxon>
    </lineage>
</organism>
<gene>
    <name evidence="1" type="ORF">GTA51_18995</name>
</gene>
<evidence type="ECO:0000313" key="2">
    <source>
        <dbReference type="Proteomes" id="UP000482487"/>
    </source>
</evidence>
<evidence type="ECO:0000313" key="1">
    <source>
        <dbReference type="EMBL" id="MYL85189.1"/>
    </source>
</evidence>
<sequence>MNQKEIFDSLVRNAFDFLERAVTEFESFPKYSVIHFCAAVEMILKARLMREHWSLIVSKPEQANYARFVSGDFISVTMDEARARLRDIARVEIPNEAFDSFRTIAKHRNKMVHFFHCDVDSEGKAKQQIVSEQCRSWFYLYRQLDRWGAHFSDFNSDIARAEILMKSHRKYLSAKYKALKPELEKVKKGGNTPKKCSVCSYKSAVPEAIDEVISPVACLVCDHSEIQVEIDCPHCLRSISIAGEGHSRCRHCGKKINPEHLVAALSDPSAMYRSYKDGGEDCDPANCGECCGYHTVVMRKGMYFCTNCFSTSDNVEQCQWCNESSTGSMNDTYLSGCEHCEGKAGWEADD</sequence>
<evidence type="ECO:0008006" key="3">
    <source>
        <dbReference type="Google" id="ProtNLM"/>
    </source>
</evidence>
<comment type="caution">
    <text evidence="1">The sequence shown here is derived from an EMBL/GenBank/DDBJ whole genome shotgun (WGS) entry which is preliminary data.</text>
</comment>
<reference evidence="1 2" key="1">
    <citation type="submission" date="2020-01" db="EMBL/GenBank/DDBJ databases">
        <title>Genome sequence of Desulfovibrio aerotolerans DSM 16695(T).</title>
        <authorList>
            <person name="Karnachuk O."/>
            <person name="Avakyan M."/>
            <person name="Mardanov A."/>
            <person name="Kadnikov V."/>
            <person name="Ravin N."/>
        </authorList>
    </citation>
    <scope>NUCLEOTIDE SEQUENCE [LARGE SCALE GENOMIC DNA]</scope>
    <source>
        <strain evidence="1 2">DSM 16695</strain>
    </source>
</reference>
<dbReference type="Proteomes" id="UP000482487">
    <property type="component" value="Unassembled WGS sequence"/>
</dbReference>
<dbReference type="OrthoDB" id="5368533at2"/>
<proteinExistence type="predicted"/>
<protein>
    <recommendedName>
        <fullName evidence="3">HsdR</fullName>
    </recommendedName>
</protein>
<dbReference type="EMBL" id="WVUD01000063">
    <property type="protein sequence ID" value="MYL85189.1"/>
    <property type="molecule type" value="Genomic_DNA"/>
</dbReference>
<keyword evidence="2" id="KW-1185">Reference proteome</keyword>
<name>A0A7C9MLJ8_9BACT</name>
<accession>A0A7C9MLJ8</accession>
<dbReference type="RefSeq" id="WP_160963925.1">
    <property type="nucleotide sequence ID" value="NZ_WVUD01000063.1"/>
</dbReference>
<dbReference type="AlphaFoldDB" id="A0A7C9MLJ8"/>